<protein>
    <submittedName>
        <fullName evidence="2">Uncharacterized protein</fullName>
    </submittedName>
</protein>
<feature type="compositionally biased region" description="Basic and acidic residues" evidence="1">
    <location>
        <begin position="63"/>
        <end position="75"/>
    </location>
</feature>
<dbReference type="EMBL" id="JARKIE010000198">
    <property type="protein sequence ID" value="KAJ7668069.1"/>
    <property type="molecule type" value="Genomic_DNA"/>
</dbReference>
<name>A0AAD7G8U4_MYCRO</name>
<sequence length="316" mass="34993">MAPKLGESQFPTQILYQLTGSARVICRTAIKTRWWRGTHIGLPTRGRRALCSTPRMQAGLPDQQHETPACEERTVAHSTNSTPRRRGMAPPTRERPRTKERGNEMGWRNAPSPRWIRCGPAVFRPRSFTTVASGPAKLLVSSRVVRPGLMEGKLKSGTPVMIHLRTLARHSACYQTDARGDGVEEGQPVSKQAAARAGRPLTDTGDKGAWGLTGGGRRGPLWKSIPFNLEPQAVVHAWFMLTRNQDADQHFAQDNPKHVDVRRAAMKERANCPLLETLQSGADLEFNSIQELPQPGALPNSVKVTEIRTPEETLLE</sequence>
<keyword evidence="3" id="KW-1185">Reference proteome</keyword>
<organism evidence="2 3">
    <name type="scientific">Mycena rosella</name>
    <name type="common">Pink bonnet</name>
    <name type="synonym">Agaricus rosellus</name>
    <dbReference type="NCBI Taxonomy" id="1033263"/>
    <lineage>
        <taxon>Eukaryota</taxon>
        <taxon>Fungi</taxon>
        <taxon>Dikarya</taxon>
        <taxon>Basidiomycota</taxon>
        <taxon>Agaricomycotina</taxon>
        <taxon>Agaricomycetes</taxon>
        <taxon>Agaricomycetidae</taxon>
        <taxon>Agaricales</taxon>
        <taxon>Marasmiineae</taxon>
        <taxon>Mycenaceae</taxon>
        <taxon>Mycena</taxon>
    </lineage>
</organism>
<proteinExistence type="predicted"/>
<evidence type="ECO:0000313" key="3">
    <source>
        <dbReference type="Proteomes" id="UP001221757"/>
    </source>
</evidence>
<comment type="caution">
    <text evidence="2">The sequence shown here is derived from an EMBL/GenBank/DDBJ whole genome shotgun (WGS) entry which is preliminary data.</text>
</comment>
<evidence type="ECO:0000313" key="2">
    <source>
        <dbReference type="EMBL" id="KAJ7668069.1"/>
    </source>
</evidence>
<accession>A0AAD7G8U4</accession>
<evidence type="ECO:0000256" key="1">
    <source>
        <dbReference type="SAM" id="MobiDB-lite"/>
    </source>
</evidence>
<gene>
    <name evidence="2" type="ORF">B0H17DRAFT_1142632</name>
</gene>
<dbReference type="Proteomes" id="UP001221757">
    <property type="component" value="Unassembled WGS sequence"/>
</dbReference>
<dbReference type="AlphaFoldDB" id="A0AAD7G8U4"/>
<feature type="region of interest" description="Disordered" evidence="1">
    <location>
        <begin position="59"/>
        <end position="108"/>
    </location>
</feature>
<feature type="compositionally biased region" description="Basic and acidic residues" evidence="1">
    <location>
        <begin position="92"/>
        <end position="103"/>
    </location>
</feature>
<reference evidence="2" key="1">
    <citation type="submission" date="2023-03" db="EMBL/GenBank/DDBJ databases">
        <title>Massive genome expansion in bonnet fungi (Mycena s.s.) driven by repeated elements and novel gene families across ecological guilds.</title>
        <authorList>
            <consortium name="Lawrence Berkeley National Laboratory"/>
            <person name="Harder C.B."/>
            <person name="Miyauchi S."/>
            <person name="Viragh M."/>
            <person name="Kuo A."/>
            <person name="Thoen E."/>
            <person name="Andreopoulos B."/>
            <person name="Lu D."/>
            <person name="Skrede I."/>
            <person name="Drula E."/>
            <person name="Henrissat B."/>
            <person name="Morin E."/>
            <person name="Kohler A."/>
            <person name="Barry K."/>
            <person name="LaButti K."/>
            <person name="Morin E."/>
            <person name="Salamov A."/>
            <person name="Lipzen A."/>
            <person name="Mereny Z."/>
            <person name="Hegedus B."/>
            <person name="Baldrian P."/>
            <person name="Stursova M."/>
            <person name="Weitz H."/>
            <person name="Taylor A."/>
            <person name="Grigoriev I.V."/>
            <person name="Nagy L.G."/>
            <person name="Martin F."/>
            <person name="Kauserud H."/>
        </authorList>
    </citation>
    <scope>NUCLEOTIDE SEQUENCE</scope>
    <source>
        <strain evidence="2">CBHHK067</strain>
    </source>
</reference>
<feature type="region of interest" description="Disordered" evidence="1">
    <location>
        <begin position="193"/>
        <end position="213"/>
    </location>
</feature>